<evidence type="ECO:0008006" key="5">
    <source>
        <dbReference type="Google" id="ProtNLM"/>
    </source>
</evidence>
<dbReference type="Gene3D" id="6.10.10.120">
    <property type="entry name" value="Antitoxin ParD1-like"/>
    <property type="match status" value="1"/>
</dbReference>
<dbReference type="CDD" id="cd22231">
    <property type="entry name" value="RHH_NikR_HicB-like"/>
    <property type="match status" value="1"/>
</dbReference>
<name>A0A0E9MM00_9SPHN</name>
<proteinExistence type="inferred from homology"/>
<dbReference type="PANTHER" id="PTHR36582">
    <property type="entry name" value="ANTITOXIN PARD"/>
    <property type="match status" value="1"/>
</dbReference>
<sequence>MAQINVSLPDGLKKWVDDQVATGRYSSASDYIREILRADEERAAQLAWLQAEIDKGRASGEGQDYKEFFAELRAARSIAA</sequence>
<accession>A0A0E9MM00</accession>
<organism evidence="3 4">
    <name type="scientific">Sphingomonas changbaiensis NBRC 104936</name>
    <dbReference type="NCBI Taxonomy" id="1219043"/>
    <lineage>
        <taxon>Bacteria</taxon>
        <taxon>Pseudomonadati</taxon>
        <taxon>Pseudomonadota</taxon>
        <taxon>Alphaproteobacteria</taxon>
        <taxon>Sphingomonadales</taxon>
        <taxon>Sphingomonadaceae</taxon>
        <taxon>Sphingomonas</taxon>
    </lineage>
</organism>
<dbReference type="SUPFAM" id="SSF47598">
    <property type="entry name" value="Ribbon-helix-helix"/>
    <property type="match status" value="1"/>
</dbReference>
<keyword evidence="2" id="KW-1277">Toxin-antitoxin system</keyword>
<evidence type="ECO:0000256" key="2">
    <source>
        <dbReference type="ARBA" id="ARBA00022649"/>
    </source>
</evidence>
<evidence type="ECO:0000313" key="4">
    <source>
        <dbReference type="Proteomes" id="UP000033202"/>
    </source>
</evidence>
<dbReference type="InterPro" id="IPR010985">
    <property type="entry name" value="Ribbon_hlx_hlx"/>
</dbReference>
<dbReference type="EMBL" id="BBWU01000021">
    <property type="protein sequence ID" value="GAO38827.1"/>
    <property type="molecule type" value="Genomic_DNA"/>
</dbReference>
<dbReference type="InterPro" id="IPR022789">
    <property type="entry name" value="ParD"/>
</dbReference>
<gene>
    <name evidence="3" type="ORF">SCH01S_21_00140</name>
</gene>
<comment type="similarity">
    <text evidence="1">Belongs to the ParD antitoxin family.</text>
</comment>
<dbReference type="STRING" id="1219043.SCH01S_21_00140"/>
<dbReference type="AlphaFoldDB" id="A0A0E9MM00"/>
<dbReference type="OrthoDB" id="9811310at2"/>
<dbReference type="GO" id="GO:0006355">
    <property type="term" value="P:regulation of DNA-templated transcription"/>
    <property type="evidence" value="ECO:0007669"/>
    <property type="project" value="InterPro"/>
</dbReference>
<dbReference type="PANTHER" id="PTHR36582:SF2">
    <property type="entry name" value="ANTITOXIN PARD"/>
    <property type="match status" value="1"/>
</dbReference>
<dbReference type="InterPro" id="IPR038296">
    <property type="entry name" value="ParD_sf"/>
</dbReference>
<comment type="caution">
    <text evidence="3">The sequence shown here is derived from an EMBL/GenBank/DDBJ whole genome shotgun (WGS) entry which is preliminary data.</text>
</comment>
<dbReference type="NCBIfam" id="TIGR02606">
    <property type="entry name" value="antidote_CC2985"/>
    <property type="match status" value="1"/>
</dbReference>
<evidence type="ECO:0000256" key="1">
    <source>
        <dbReference type="ARBA" id="ARBA00008580"/>
    </source>
</evidence>
<dbReference type="Proteomes" id="UP000033202">
    <property type="component" value="Unassembled WGS sequence"/>
</dbReference>
<protein>
    <recommendedName>
        <fullName evidence="5">Addiction module antidote protein</fullName>
    </recommendedName>
</protein>
<evidence type="ECO:0000313" key="3">
    <source>
        <dbReference type="EMBL" id="GAO38827.1"/>
    </source>
</evidence>
<reference evidence="3 4" key="1">
    <citation type="submission" date="2015-04" db="EMBL/GenBank/DDBJ databases">
        <title>Whole genome shotgun sequence of Sphingomonas changbaiensis NBRC 104936.</title>
        <authorList>
            <person name="Katano-Makiyama Y."/>
            <person name="Hosoyama A."/>
            <person name="Hashimoto M."/>
            <person name="Noguchi M."/>
            <person name="Tsuchikane K."/>
            <person name="Ohji S."/>
            <person name="Yamazoe A."/>
            <person name="Ichikawa N."/>
            <person name="Kimura A."/>
            <person name="Fujita N."/>
        </authorList>
    </citation>
    <scope>NUCLEOTIDE SEQUENCE [LARGE SCALE GENOMIC DNA]</scope>
    <source>
        <strain evidence="3 4">NBRC 104936</strain>
    </source>
</reference>
<dbReference type="Pfam" id="PF03693">
    <property type="entry name" value="ParD_antitoxin"/>
    <property type="match status" value="1"/>
</dbReference>
<keyword evidence="4" id="KW-1185">Reference proteome</keyword>
<dbReference type="RefSeq" id="WP_046347674.1">
    <property type="nucleotide sequence ID" value="NZ_BBWU01000021.1"/>
</dbReference>